<keyword evidence="9" id="KW-1185">Reference proteome</keyword>
<dbReference type="GeneID" id="72005132"/>
<evidence type="ECO:0000313" key="9">
    <source>
        <dbReference type="Proteomes" id="UP000814176"/>
    </source>
</evidence>
<dbReference type="Pfam" id="PF01412">
    <property type="entry name" value="ArfGap"/>
    <property type="match status" value="1"/>
</dbReference>
<gene>
    <name evidence="8" type="ORF">C8Q71DRAFT_772210</name>
</gene>
<dbReference type="InterPro" id="IPR037278">
    <property type="entry name" value="ARFGAP/RecO"/>
</dbReference>
<feature type="region of interest" description="Disordered" evidence="6">
    <location>
        <begin position="127"/>
        <end position="196"/>
    </location>
</feature>
<keyword evidence="1" id="KW-0343">GTPase activation</keyword>
<dbReference type="Gene3D" id="1.10.220.150">
    <property type="entry name" value="Arf GTPase activating protein"/>
    <property type="match status" value="1"/>
</dbReference>
<evidence type="ECO:0000256" key="6">
    <source>
        <dbReference type="SAM" id="MobiDB-lite"/>
    </source>
</evidence>
<dbReference type="InterPro" id="IPR001164">
    <property type="entry name" value="ArfGAP_dom"/>
</dbReference>
<feature type="domain" description="Arf-GAP" evidence="7">
    <location>
        <begin position="7"/>
        <end position="121"/>
    </location>
</feature>
<keyword evidence="2" id="KW-0479">Metal-binding</keyword>
<evidence type="ECO:0000256" key="4">
    <source>
        <dbReference type="ARBA" id="ARBA00022833"/>
    </source>
</evidence>
<name>A0ABQ8K927_9APHY</name>
<accession>A0ABQ8K927</accession>
<evidence type="ECO:0000256" key="5">
    <source>
        <dbReference type="PROSITE-ProRule" id="PRU00288"/>
    </source>
</evidence>
<evidence type="ECO:0000259" key="7">
    <source>
        <dbReference type="PROSITE" id="PS50115"/>
    </source>
</evidence>
<feature type="compositionally biased region" description="Basic and acidic residues" evidence="6">
    <location>
        <begin position="422"/>
        <end position="434"/>
    </location>
</feature>
<feature type="compositionally biased region" description="Low complexity" evidence="6">
    <location>
        <begin position="183"/>
        <end position="194"/>
    </location>
</feature>
<reference evidence="8 9" key="1">
    <citation type="journal article" date="2021" name="Environ. Microbiol.">
        <title>Gene family expansions and transcriptome signatures uncover fungal adaptations to wood decay.</title>
        <authorList>
            <person name="Hage H."/>
            <person name="Miyauchi S."/>
            <person name="Viragh M."/>
            <person name="Drula E."/>
            <person name="Min B."/>
            <person name="Chaduli D."/>
            <person name="Navarro D."/>
            <person name="Favel A."/>
            <person name="Norest M."/>
            <person name="Lesage-Meessen L."/>
            <person name="Balint B."/>
            <person name="Merenyi Z."/>
            <person name="de Eugenio L."/>
            <person name="Morin E."/>
            <person name="Martinez A.T."/>
            <person name="Baldrian P."/>
            <person name="Stursova M."/>
            <person name="Martinez M.J."/>
            <person name="Novotny C."/>
            <person name="Magnuson J.K."/>
            <person name="Spatafora J.W."/>
            <person name="Maurice S."/>
            <person name="Pangilinan J."/>
            <person name="Andreopoulos W."/>
            <person name="LaButti K."/>
            <person name="Hundley H."/>
            <person name="Na H."/>
            <person name="Kuo A."/>
            <person name="Barry K."/>
            <person name="Lipzen A."/>
            <person name="Henrissat B."/>
            <person name="Riley R."/>
            <person name="Ahrendt S."/>
            <person name="Nagy L.G."/>
            <person name="Grigoriev I.V."/>
            <person name="Martin F."/>
            <person name="Rosso M.N."/>
        </authorList>
    </citation>
    <scope>NUCLEOTIDE SEQUENCE [LARGE SCALE GENOMIC DNA]</scope>
    <source>
        <strain evidence="8 9">CIRM-BRFM 1785</strain>
    </source>
</reference>
<sequence length="434" mass="46192">MDQAVAKRTLQELIKREELDNKRCIDCSNPNPQWASLSFAVFLCLQCAGVHRGFGVHVSFVRSVSMDTWHEEQIKRMQLGGNAPFREFIQTYPADTGGYTQGMNSYDTYHSWAASQYREKLDAELAGKPWAPSAPPEGFGSPNNTTSPAGRPSSAQGLRKSRASARNSTGRSASPASFGSRNSPAPSSPMTPSAFDDQKARNESYFAGLGNANASRPEDLPPSQGGRYQGFGSTPAPGPGSQHPAYGLSSRAAPSLSELQENPTAALSKGWSLFSAAVAGATKAVSENIIQPGMERVTDPNFQQSVKGYVSEASKRAADAGRSANMWGRSTLGVDVAGQVGGVVGTVKDTVTGGPARRGYSSVGPGGYGDGETSALYQDYDDEEDFFNNYNNNPNRGHGSLASQVSPISPAMHSPAPAAKAAKKDDDWDEWKDF</sequence>
<evidence type="ECO:0000256" key="2">
    <source>
        <dbReference type="ARBA" id="ARBA00022723"/>
    </source>
</evidence>
<evidence type="ECO:0000313" key="8">
    <source>
        <dbReference type="EMBL" id="KAH9833722.1"/>
    </source>
</evidence>
<evidence type="ECO:0000256" key="1">
    <source>
        <dbReference type="ARBA" id="ARBA00022468"/>
    </source>
</evidence>
<keyword evidence="3 5" id="KW-0863">Zinc-finger</keyword>
<feature type="compositionally biased region" description="Polar residues" evidence="6">
    <location>
        <begin position="164"/>
        <end position="182"/>
    </location>
</feature>
<dbReference type="CDD" id="cd08830">
    <property type="entry name" value="ArfGap_ArfGap1"/>
    <property type="match status" value="1"/>
</dbReference>
<dbReference type="Proteomes" id="UP000814176">
    <property type="component" value="Unassembled WGS sequence"/>
</dbReference>
<proteinExistence type="predicted"/>
<dbReference type="SMART" id="SM00105">
    <property type="entry name" value="ArfGap"/>
    <property type="match status" value="1"/>
</dbReference>
<feature type="region of interest" description="Disordered" evidence="6">
    <location>
        <begin position="389"/>
        <end position="434"/>
    </location>
</feature>
<comment type="caution">
    <text evidence="8">The sequence shown here is derived from an EMBL/GenBank/DDBJ whole genome shotgun (WGS) entry which is preliminary data.</text>
</comment>
<dbReference type="SUPFAM" id="SSF57863">
    <property type="entry name" value="ArfGap/RecO-like zinc finger"/>
    <property type="match status" value="1"/>
</dbReference>
<dbReference type="PRINTS" id="PR00405">
    <property type="entry name" value="REVINTRACTNG"/>
</dbReference>
<dbReference type="InterPro" id="IPR038508">
    <property type="entry name" value="ArfGAP_dom_sf"/>
</dbReference>
<dbReference type="PROSITE" id="PS50115">
    <property type="entry name" value="ARFGAP"/>
    <property type="match status" value="1"/>
</dbReference>
<dbReference type="PANTHER" id="PTHR46395">
    <property type="entry name" value="ADP-RIBOSYLATION FACTOR GTPASE-ACTIVATING PROTEIN 1"/>
    <property type="match status" value="1"/>
</dbReference>
<dbReference type="EMBL" id="JADCUA010000017">
    <property type="protein sequence ID" value="KAH9833722.1"/>
    <property type="molecule type" value="Genomic_DNA"/>
</dbReference>
<dbReference type="PANTHER" id="PTHR46395:SF1">
    <property type="entry name" value="ADP-RIBOSYLATION FACTOR GTPASE-ACTIVATING PROTEIN 1"/>
    <property type="match status" value="1"/>
</dbReference>
<evidence type="ECO:0000256" key="3">
    <source>
        <dbReference type="ARBA" id="ARBA00022771"/>
    </source>
</evidence>
<organism evidence="8 9">
    <name type="scientific">Rhodofomes roseus</name>
    <dbReference type="NCBI Taxonomy" id="34475"/>
    <lineage>
        <taxon>Eukaryota</taxon>
        <taxon>Fungi</taxon>
        <taxon>Dikarya</taxon>
        <taxon>Basidiomycota</taxon>
        <taxon>Agaricomycotina</taxon>
        <taxon>Agaricomycetes</taxon>
        <taxon>Polyporales</taxon>
        <taxon>Rhodofomes</taxon>
    </lineage>
</organism>
<feature type="compositionally biased region" description="Polar residues" evidence="6">
    <location>
        <begin position="141"/>
        <end position="156"/>
    </location>
</feature>
<feature type="region of interest" description="Disordered" evidence="6">
    <location>
        <begin position="209"/>
        <end position="249"/>
    </location>
</feature>
<dbReference type="RefSeq" id="XP_047776438.1">
    <property type="nucleotide sequence ID" value="XM_047924400.1"/>
</dbReference>
<keyword evidence="4" id="KW-0862">Zinc</keyword>
<protein>
    <submittedName>
        <fullName evidence="8">ArfGap-domain-containing protein</fullName>
    </submittedName>
</protein>